<dbReference type="Proteomes" id="UP001204142">
    <property type="component" value="Unassembled WGS sequence"/>
</dbReference>
<organism evidence="2 3">
    <name type="scientific">Limnobacter humi</name>
    <dbReference type="NCBI Taxonomy" id="1778671"/>
    <lineage>
        <taxon>Bacteria</taxon>
        <taxon>Pseudomonadati</taxon>
        <taxon>Pseudomonadota</taxon>
        <taxon>Betaproteobacteria</taxon>
        <taxon>Burkholderiales</taxon>
        <taxon>Burkholderiaceae</taxon>
        <taxon>Limnobacter</taxon>
    </lineage>
</organism>
<dbReference type="Pfam" id="PF01381">
    <property type="entry name" value="HTH_3"/>
    <property type="match status" value="1"/>
</dbReference>
<dbReference type="RefSeq" id="WP_256764525.1">
    <property type="nucleotide sequence ID" value="NZ_JANIGO010000003.1"/>
</dbReference>
<accession>A0ABT1WGR3</accession>
<dbReference type="CDD" id="cd00093">
    <property type="entry name" value="HTH_XRE"/>
    <property type="match status" value="1"/>
</dbReference>
<evidence type="ECO:0000313" key="3">
    <source>
        <dbReference type="Proteomes" id="UP001204142"/>
    </source>
</evidence>
<evidence type="ECO:0000313" key="2">
    <source>
        <dbReference type="EMBL" id="MCQ8896712.1"/>
    </source>
</evidence>
<proteinExistence type="predicted"/>
<dbReference type="SUPFAM" id="SSF47413">
    <property type="entry name" value="lambda repressor-like DNA-binding domains"/>
    <property type="match status" value="1"/>
</dbReference>
<dbReference type="PROSITE" id="PS50943">
    <property type="entry name" value="HTH_CROC1"/>
    <property type="match status" value="1"/>
</dbReference>
<sequence length="91" mass="10204">MHKIPQQNLSSNVCARERLALNLKKWRAFHGLSQHALAIEADLHHTFVAHLERGARNPSLDNIEKLAVALKIDIVELLCDPRSRTHPEGAA</sequence>
<name>A0ABT1WGR3_9BURK</name>
<gene>
    <name evidence="2" type="ORF">NQT62_09735</name>
</gene>
<evidence type="ECO:0000259" key="1">
    <source>
        <dbReference type="PROSITE" id="PS50943"/>
    </source>
</evidence>
<reference evidence="2 3" key="1">
    <citation type="submission" date="2022-07" db="EMBL/GenBank/DDBJ databases">
        <authorList>
            <person name="Xamxidin M."/>
            <person name="Wu M."/>
        </authorList>
    </citation>
    <scope>NUCLEOTIDE SEQUENCE [LARGE SCALE GENOMIC DNA]</scope>
    <source>
        <strain evidence="2 3">NBRC 111650</strain>
    </source>
</reference>
<feature type="domain" description="HTH cro/C1-type" evidence="1">
    <location>
        <begin position="23"/>
        <end position="77"/>
    </location>
</feature>
<dbReference type="InterPro" id="IPR010982">
    <property type="entry name" value="Lambda_DNA-bd_dom_sf"/>
</dbReference>
<dbReference type="Gene3D" id="1.10.260.40">
    <property type="entry name" value="lambda repressor-like DNA-binding domains"/>
    <property type="match status" value="1"/>
</dbReference>
<dbReference type="SMART" id="SM00530">
    <property type="entry name" value="HTH_XRE"/>
    <property type="match status" value="1"/>
</dbReference>
<dbReference type="EMBL" id="JANIGO010000003">
    <property type="protein sequence ID" value="MCQ8896712.1"/>
    <property type="molecule type" value="Genomic_DNA"/>
</dbReference>
<comment type="caution">
    <text evidence="2">The sequence shown here is derived from an EMBL/GenBank/DDBJ whole genome shotgun (WGS) entry which is preliminary data.</text>
</comment>
<protein>
    <submittedName>
        <fullName evidence="2">Helix-turn-helix domain-containing protein</fullName>
    </submittedName>
</protein>
<keyword evidence="3" id="KW-1185">Reference proteome</keyword>
<dbReference type="InterPro" id="IPR001387">
    <property type="entry name" value="Cro/C1-type_HTH"/>
</dbReference>